<dbReference type="HOGENOM" id="CLU_005249_4_1_1"/>
<feature type="coiled-coil region" evidence="1">
    <location>
        <begin position="785"/>
        <end position="837"/>
    </location>
</feature>
<feature type="compositionally biased region" description="Polar residues" evidence="2">
    <location>
        <begin position="33"/>
        <end position="46"/>
    </location>
</feature>
<feature type="region of interest" description="Disordered" evidence="2">
    <location>
        <begin position="87"/>
        <end position="113"/>
    </location>
</feature>
<feature type="region of interest" description="Disordered" evidence="2">
    <location>
        <begin position="29"/>
        <end position="48"/>
    </location>
</feature>
<dbReference type="eggNOG" id="ENOG502QVUX">
    <property type="taxonomic scope" value="Eukaryota"/>
</dbReference>
<evidence type="ECO:0000256" key="2">
    <source>
        <dbReference type="SAM" id="MobiDB-lite"/>
    </source>
</evidence>
<dbReference type="PANTHER" id="PTHR36681:SF3">
    <property type="entry name" value="NUCLEAR GTPASE, GERMINAL CENTER-ASSOCIATED, TANDEM DUPLICATE 3"/>
    <property type="match status" value="1"/>
</dbReference>
<sequence length="1306" mass="143210">MASRRSNGASNSPLVIYIDDDGVGELHGRSGNAVLNQRSGSPQIKTEPSEQWWDVDAFDISPVCISDDEDGTDANNRSSAAAIEIENIPQPEAKHEDDDDNEAPHAEVATEQSREVASLYETLYGEISSLQPQTETAVFSLVQTAPMYDEETVGAEDNEPGLFVDQYEPIIDSQIVTRDADLDSLFSSPGPEPQLGDVNDLALLALLNEQRPDEQNIASNSMLAQHNISELHFPMPSGGHGPRLGGASLPTTAPDQATIDIDDASDPIHETTHKGLEVRSPRQITPGPSLPIMLHATAAAAPDPPVFSWTNLQAVIASGSQPLMVEAVRIARSLLRHLASPLRDIEERIEGPGWTQRIAQLQNHAKPTPVLIGIVGRTGSGKSSVINAVLDEDRVLPTNGLRACTAVVTEISWNSSDREAERYRAEIEFVQPEDWHRELTRLFDDVTESWDIHDTRDTAGDSPEASVALAKLRAVFPNRATSRSALLGSCSLQTLIDDPQVSSLLGKVRSVAAANPQTFYTQLQAYLDSSGSGGWSPLTGTADAQKQADMALWPLIKVVRVFLKSDALSTGVVLVDLPGFGDANAARDTIAERYISRCAAIWIVSPITRAVDDREARELLGRSFRRQLVLDGTYSSLSFICSKTDDISVREVAESLDVSGDVRRISASLASIEQQLARQMQHLSVVKQQQNQASRQLDDVMTRLNTLDAAGRDVLDGQKRAAEADGRGSLKRARLTGEATDITEDDEPAAIKEPCTSDEAALRDVAAAYKEAFPDADLSTNGSDVEDMEAEMELELQRLMQAREDAMELLSSAYLDMSRAQEDCQATEQKRNELVNERVAMCMQLRNAYSRAHIKTDFAQGQKYIDDESALVTRESADARKYDDLAKSLPVFCVSSRAYQQFRGRAGSDENGSSSGNGTSDELGGLVDRLAGSTFPLGYRHAGETEIPQLQQHARRLGTECLARRDRKVLTDFAQLLTSLTVWVSSSAGGFGLQIHLDQERRGYEMRHLEQAYDELKHNLTSTADKFIASLRRVMETEVLMKQTQVLAKCVDAAPDIATSWAAPRKAGGLLFNTYRSICRNGGFPTSSKIRRNFNEGEHTLSSSNIYSRIPAALSECQAVAEQLIEHFHRRMRDRPILSLCAQNTGLGMLLEHEIRGLKHLFREALELARHHIDTFRRDANRLPLECVHSAMAPAYMTCAQESGAGCMARMRTAMADHVQACRNPMYASIESAARDRLAVFSDGVLKELLVGHYDSLASLYQDCRNMIVGVEAPETTRSARDFVQQLLQQADTAFASDVLNAAEGT</sequence>
<proteinExistence type="predicted"/>
<feature type="domain" description="DUF7605" evidence="4">
    <location>
        <begin position="1068"/>
        <end position="1221"/>
    </location>
</feature>
<dbReference type="Gene3D" id="3.40.50.300">
    <property type="entry name" value="P-loop containing nucleotide triphosphate hydrolases"/>
    <property type="match status" value="2"/>
</dbReference>
<dbReference type="EMBL" id="GL629997">
    <property type="protein sequence ID" value="EFW99113.1"/>
    <property type="molecule type" value="Genomic_DNA"/>
</dbReference>
<keyword evidence="6" id="KW-1185">Reference proteome</keyword>
<evidence type="ECO:0000259" key="3">
    <source>
        <dbReference type="Pfam" id="PF00350"/>
    </source>
</evidence>
<keyword evidence="1" id="KW-0175">Coiled coil</keyword>
<protein>
    <recommendedName>
        <fullName evidence="7">Tat pathway signal sequence</fullName>
    </recommendedName>
</protein>
<dbReference type="OrthoDB" id="3598281at2759"/>
<dbReference type="Pfam" id="PF24564">
    <property type="entry name" value="DUF7605"/>
    <property type="match status" value="1"/>
</dbReference>
<dbReference type="InterPro" id="IPR056024">
    <property type="entry name" value="DUF7605"/>
</dbReference>
<evidence type="ECO:0000259" key="4">
    <source>
        <dbReference type="Pfam" id="PF24564"/>
    </source>
</evidence>
<evidence type="ECO:0008006" key="7">
    <source>
        <dbReference type="Google" id="ProtNLM"/>
    </source>
</evidence>
<dbReference type="STRING" id="655863.F0XSG8"/>
<dbReference type="InterPro" id="IPR027417">
    <property type="entry name" value="P-loop_NTPase"/>
</dbReference>
<dbReference type="InterPro" id="IPR045063">
    <property type="entry name" value="Dynamin_N"/>
</dbReference>
<reference evidence="5 6" key="1">
    <citation type="journal article" date="2011" name="Proc. Natl. Acad. Sci. U.S.A.">
        <title>Genome and transcriptome analyses of the mountain pine beetle-fungal symbiont Grosmannia clavigera, a lodgepole pine pathogen.</title>
        <authorList>
            <person name="DiGuistini S."/>
            <person name="Wang Y."/>
            <person name="Liao N.Y."/>
            <person name="Taylor G."/>
            <person name="Tanguay P."/>
            <person name="Feau N."/>
            <person name="Henrissat B."/>
            <person name="Chan S.K."/>
            <person name="Hesse-Orce U."/>
            <person name="Alamouti S.M."/>
            <person name="Tsui C.K.M."/>
            <person name="Docking R.T."/>
            <person name="Levasseur A."/>
            <person name="Haridas S."/>
            <person name="Robertson G."/>
            <person name="Birol I."/>
            <person name="Holt R.A."/>
            <person name="Marra M.A."/>
            <person name="Hamelin R.C."/>
            <person name="Hirst M."/>
            <person name="Jones S.J.M."/>
            <person name="Bohlmann J."/>
            <person name="Breuil C."/>
        </authorList>
    </citation>
    <scope>NUCLEOTIDE SEQUENCE [LARGE SCALE GENOMIC DNA]</scope>
    <source>
        <strain evidence="6">kw1407 / UAMH 11150</strain>
    </source>
</reference>
<organism evidence="6">
    <name type="scientific">Grosmannia clavigera (strain kw1407 / UAMH 11150)</name>
    <name type="common">Blue stain fungus</name>
    <name type="synonym">Graphiocladiella clavigera</name>
    <dbReference type="NCBI Taxonomy" id="655863"/>
    <lineage>
        <taxon>Eukaryota</taxon>
        <taxon>Fungi</taxon>
        <taxon>Dikarya</taxon>
        <taxon>Ascomycota</taxon>
        <taxon>Pezizomycotina</taxon>
        <taxon>Sordariomycetes</taxon>
        <taxon>Sordariomycetidae</taxon>
        <taxon>Ophiostomatales</taxon>
        <taxon>Ophiostomataceae</taxon>
        <taxon>Leptographium</taxon>
    </lineage>
</organism>
<dbReference type="PANTHER" id="PTHR36681">
    <property type="entry name" value="NUCLEAR GTPASE, GERMINAL CENTER-ASSOCIATED, TANDEM DUPLICATE 3"/>
    <property type="match status" value="1"/>
</dbReference>
<evidence type="ECO:0000313" key="6">
    <source>
        <dbReference type="Proteomes" id="UP000007796"/>
    </source>
</evidence>
<accession>F0XSG8</accession>
<feature type="region of interest" description="Disordered" evidence="2">
    <location>
        <begin position="904"/>
        <end position="923"/>
    </location>
</feature>
<evidence type="ECO:0000313" key="5">
    <source>
        <dbReference type="EMBL" id="EFW99113.1"/>
    </source>
</evidence>
<dbReference type="Proteomes" id="UP000007796">
    <property type="component" value="Unassembled WGS sequence"/>
</dbReference>
<dbReference type="Pfam" id="PF00350">
    <property type="entry name" value="Dynamin_N"/>
    <property type="match status" value="1"/>
</dbReference>
<name>F0XSG8_GROCL</name>
<dbReference type="SUPFAM" id="SSF52540">
    <property type="entry name" value="P-loop containing nucleoside triphosphate hydrolases"/>
    <property type="match status" value="1"/>
</dbReference>
<evidence type="ECO:0000256" key="1">
    <source>
        <dbReference type="SAM" id="Coils"/>
    </source>
</evidence>
<dbReference type="InParanoid" id="F0XSG8"/>
<feature type="domain" description="Dynamin N-terminal" evidence="3">
    <location>
        <begin position="372"/>
        <end position="619"/>
    </location>
</feature>
<gene>
    <name evidence="5" type="ORF">CMQ_5534</name>
</gene>
<dbReference type="RefSeq" id="XP_014168596.1">
    <property type="nucleotide sequence ID" value="XM_014313121.1"/>
</dbReference>
<dbReference type="GeneID" id="25978867"/>
<feature type="compositionally biased region" description="Low complexity" evidence="2">
    <location>
        <begin position="909"/>
        <end position="922"/>
    </location>
</feature>